<evidence type="ECO:0000313" key="3">
    <source>
        <dbReference type="EMBL" id="KAF2162902.1"/>
    </source>
</evidence>
<dbReference type="RefSeq" id="XP_033663791.1">
    <property type="nucleotide sequence ID" value="XM_033808254.1"/>
</dbReference>
<evidence type="ECO:0000313" key="4">
    <source>
        <dbReference type="Proteomes" id="UP000799537"/>
    </source>
</evidence>
<evidence type="ECO:0000259" key="2">
    <source>
        <dbReference type="Pfam" id="PF24564"/>
    </source>
</evidence>
<feature type="domain" description="DUF7605" evidence="2">
    <location>
        <begin position="648"/>
        <end position="829"/>
    </location>
</feature>
<protein>
    <submittedName>
        <fullName evidence="3">Uncharacterized protein</fullName>
    </submittedName>
</protein>
<gene>
    <name evidence="3" type="ORF">M409DRAFT_26754</name>
</gene>
<dbReference type="PANTHER" id="PTHR36681">
    <property type="entry name" value="NUCLEAR GTPASE, GERMINAL CENTER-ASSOCIATED, TANDEM DUPLICATE 3"/>
    <property type="match status" value="1"/>
</dbReference>
<dbReference type="SUPFAM" id="SSF52540">
    <property type="entry name" value="P-loop containing nucleoside triphosphate hydrolases"/>
    <property type="match status" value="1"/>
</dbReference>
<name>A0A6A6CAH7_ZASCE</name>
<dbReference type="InterPro" id="IPR056024">
    <property type="entry name" value="DUF7605"/>
</dbReference>
<dbReference type="Pfam" id="PF24564">
    <property type="entry name" value="DUF7605"/>
    <property type="match status" value="1"/>
</dbReference>
<organism evidence="3 4">
    <name type="scientific">Zasmidium cellare ATCC 36951</name>
    <dbReference type="NCBI Taxonomy" id="1080233"/>
    <lineage>
        <taxon>Eukaryota</taxon>
        <taxon>Fungi</taxon>
        <taxon>Dikarya</taxon>
        <taxon>Ascomycota</taxon>
        <taxon>Pezizomycotina</taxon>
        <taxon>Dothideomycetes</taxon>
        <taxon>Dothideomycetidae</taxon>
        <taxon>Mycosphaerellales</taxon>
        <taxon>Mycosphaerellaceae</taxon>
        <taxon>Zasmidium</taxon>
    </lineage>
</organism>
<dbReference type="Gene3D" id="3.40.50.300">
    <property type="entry name" value="P-loop containing nucleotide triphosphate hydrolases"/>
    <property type="match status" value="1"/>
</dbReference>
<dbReference type="InterPro" id="IPR006073">
    <property type="entry name" value="GTP-bd"/>
</dbReference>
<dbReference type="OrthoDB" id="3598281at2759"/>
<accession>A0A6A6CAH7</accession>
<dbReference type="AlphaFoldDB" id="A0A6A6CAH7"/>
<dbReference type="PANTHER" id="PTHR36681:SF3">
    <property type="entry name" value="NUCLEAR GTPASE, GERMINAL CENTER-ASSOCIATED, TANDEM DUPLICATE 3"/>
    <property type="match status" value="1"/>
</dbReference>
<keyword evidence="4" id="KW-1185">Reference proteome</keyword>
<dbReference type="Pfam" id="PF01926">
    <property type="entry name" value="MMR_HSR1"/>
    <property type="match status" value="1"/>
</dbReference>
<feature type="domain" description="G" evidence="1">
    <location>
        <begin position="107"/>
        <end position="148"/>
    </location>
</feature>
<proteinExistence type="predicted"/>
<dbReference type="GO" id="GO:0005525">
    <property type="term" value="F:GTP binding"/>
    <property type="evidence" value="ECO:0007669"/>
    <property type="project" value="InterPro"/>
</dbReference>
<sequence length="923" mass="105110">MAETDDSLFVNDEDFDDFDGDEGMEGVEMDDDAYADSQIYKEEIESLPTAPAYDKEFPVVQKMINSVIEGLQATIPEEQREAPRFKHLYESCEQLKKAKSTPNRRRINIVGKSGAGKSSLLNSLLGRPKLAKSLAASKGCTHVPTSYESAFLGQTKALAAKVEFFTLDEIRTKLDLMLKDYYAWVYEEDQDVAPEETAELQTAAMTAFDAFRSLFNEQDEFSSKRAGEEFLADSYKQDRNTLLDTLLDWCQDLIEEVEEIDGDVMIKTEDEDGTSFGDTRNICAFKEFDDQKELTKYIEPFAFSDSKYSSPALWPIVKIVRQGLRNIRILQENTITDWPGSDDTNRLRAKASAERVYHCDEIWIVSSADRIGTDPSAMTNLVRYGNDIPCIVVCTCIDDKLDEGLANEMEKEGEDIGNHDELLNTEHDLEKRIRALDAKINMRQQAIEKGFWKSASNSKRIKLDDTKRNQWVEEMPDVRTKLLEYQDKLQDVSQERFDLLVAVRKSYIKSLLQDTVSRHLERGQVSLYCVSNHHYNMHKTGKTVTGPRLSVEATGIPDLRRYILQTAAPRILENEKQFINSQVSVLLQGANVVANQLSFEGGDKVFAMIQNKRAQLTPLFGQYLDSVKSSAMTELKEPLVAEQDGFAAVALKRLQEKKKWHWCTSRAFIRHEGCHKTQKQPYHSWNEQFMEPANSILIGAKNNGRWRTFEIEEKAYSTNLQGALVRECEDLALKLEADTAEVQLPKQELRDFMKGHALRLEAIHNRFQQKLEKSLKGIKFESTLANNGIPSAYFNVAMRGVYETCQGIRGTGSTARIMSVLENHLQRKDEHSPFAVHCNSMIDAIGRELEANLDKLQVQVGKSIDDTWLWLEPMFKKESDDSKDEETVAENVQKYVIKARREMESASSLIARLEQAYGAENLQ</sequence>
<reference evidence="3" key="1">
    <citation type="journal article" date="2020" name="Stud. Mycol.">
        <title>101 Dothideomycetes genomes: a test case for predicting lifestyles and emergence of pathogens.</title>
        <authorList>
            <person name="Haridas S."/>
            <person name="Albert R."/>
            <person name="Binder M."/>
            <person name="Bloem J."/>
            <person name="Labutti K."/>
            <person name="Salamov A."/>
            <person name="Andreopoulos B."/>
            <person name="Baker S."/>
            <person name="Barry K."/>
            <person name="Bills G."/>
            <person name="Bluhm B."/>
            <person name="Cannon C."/>
            <person name="Castanera R."/>
            <person name="Culley D."/>
            <person name="Daum C."/>
            <person name="Ezra D."/>
            <person name="Gonzalez J."/>
            <person name="Henrissat B."/>
            <person name="Kuo A."/>
            <person name="Liang C."/>
            <person name="Lipzen A."/>
            <person name="Lutzoni F."/>
            <person name="Magnuson J."/>
            <person name="Mondo S."/>
            <person name="Nolan M."/>
            <person name="Ohm R."/>
            <person name="Pangilinan J."/>
            <person name="Park H.-J."/>
            <person name="Ramirez L."/>
            <person name="Alfaro M."/>
            <person name="Sun H."/>
            <person name="Tritt A."/>
            <person name="Yoshinaga Y."/>
            <person name="Zwiers L.-H."/>
            <person name="Turgeon B."/>
            <person name="Goodwin S."/>
            <person name="Spatafora J."/>
            <person name="Crous P."/>
            <person name="Grigoriev I."/>
        </authorList>
    </citation>
    <scope>NUCLEOTIDE SEQUENCE</scope>
    <source>
        <strain evidence="3">ATCC 36951</strain>
    </source>
</reference>
<dbReference type="InterPro" id="IPR027417">
    <property type="entry name" value="P-loop_NTPase"/>
</dbReference>
<dbReference type="EMBL" id="ML993611">
    <property type="protein sequence ID" value="KAF2162902.1"/>
    <property type="molecule type" value="Genomic_DNA"/>
</dbReference>
<dbReference type="GeneID" id="54561526"/>
<evidence type="ECO:0000259" key="1">
    <source>
        <dbReference type="Pfam" id="PF01926"/>
    </source>
</evidence>
<dbReference type="Proteomes" id="UP000799537">
    <property type="component" value="Unassembled WGS sequence"/>
</dbReference>